<dbReference type="AlphaFoldDB" id="A0A0E0F191"/>
<reference evidence="2" key="2">
    <citation type="submission" date="2018-05" db="EMBL/GenBank/DDBJ databases">
        <title>OmerRS3 (Oryza meridionalis Reference Sequence Version 3).</title>
        <authorList>
            <person name="Zhang J."/>
            <person name="Kudrna D."/>
            <person name="Lee S."/>
            <person name="Talag J."/>
            <person name="Welchert J."/>
            <person name="Wing R.A."/>
        </authorList>
    </citation>
    <scope>NUCLEOTIDE SEQUENCE [LARGE SCALE GENOMIC DNA]</scope>
    <source>
        <strain evidence="2">cv. OR44</strain>
    </source>
</reference>
<dbReference type="Gramene" id="OMERI11G00240.1">
    <property type="protein sequence ID" value="OMERI11G00240.1"/>
    <property type="gene ID" value="OMERI11G00240"/>
</dbReference>
<reference evidence="2" key="1">
    <citation type="submission" date="2015-04" db="UniProtKB">
        <authorList>
            <consortium name="EnsemblPlants"/>
        </authorList>
    </citation>
    <scope>IDENTIFICATION</scope>
</reference>
<evidence type="ECO:0000313" key="2">
    <source>
        <dbReference type="EnsemblPlants" id="OMERI11G00240.1"/>
    </source>
</evidence>
<proteinExistence type="predicted"/>
<dbReference type="Proteomes" id="UP000008021">
    <property type="component" value="Chromosome 11"/>
</dbReference>
<name>A0A0E0F191_9ORYZ</name>
<feature type="region of interest" description="Disordered" evidence="1">
    <location>
        <begin position="43"/>
        <end position="73"/>
    </location>
</feature>
<dbReference type="HOGENOM" id="CLU_2203765_0_0_1"/>
<dbReference type="EnsemblPlants" id="OMERI11G00240.1">
    <property type="protein sequence ID" value="OMERI11G00240.1"/>
    <property type="gene ID" value="OMERI11G00240"/>
</dbReference>
<accession>A0A0E0F191</accession>
<protein>
    <submittedName>
        <fullName evidence="2">Uncharacterized protein</fullName>
    </submittedName>
</protein>
<keyword evidence="3" id="KW-1185">Reference proteome</keyword>
<evidence type="ECO:0000313" key="3">
    <source>
        <dbReference type="Proteomes" id="UP000008021"/>
    </source>
</evidence>
<evidence type="ECO:0000256" key="1">
    <source>
        <dbReference type="SAM" id="MobiDB-lite"/>
    </source>
</evidence>
<organism evidence="2">
    <name type="scientific">Oryza meridionalis</name>
    <dbReference type="NCBI Taxonomy" id="40149"/>
    <lineage>
        <taxon>Eukaryota</taxon>
        <taxon>Viridiplantae</taxon>
        <taxon>Streptophyta</taxon>
        <taxon>Embryophyta</taxon>
        <taxon>Tracheophyta</taxon>
        <taxon>Spermatophyta</taxon>
        <taxon>Magnoliopsida</taxon>
        <taxon>Liliopsida</taxon>
        <taxon>Poales</taxon>
        <taxon>Poaceae</taxon>
        <taxon>BOP clade</taxon>
        <taxon>Oryzoideae</taxon>
        <taxon>Oryzeae</taxon>
        <taxon>Oryzinae</taxon>
        <taxon>Oryza</taxon>
    </lineage>
</organism>
<sequence length="108" mass="11754">SHFSLSLPPHRIPISSRSRTVAALKSDFFLSLVLAATPIHAATTTDPRRRATSAPPPPLSRASSVQPRRHLHRSASHNVILQANNCLGTTNILSLWLGGNFTIAYRLP</sequence>